<sequence>MPEPLASLDPAGKATVLSYNVPEPISYSGRNFVEMPLRPEAFSTVVLPPPTLPTLSAAPQNESTIDPPDDPPVALAAESIRAPQDVIVDGSGPGSSPIRSAPLPLTDRLQSLSRTDVGKAAASGLQTVLYPNIAGQLDFRLMAMRDDDGLDGGTGGIEPVIPMVGVFIGSPGNNASIRGSAAGVSIAVTGTWEADNASSLALTVSVDGGTPGAVQLQSDGGWSTQLTFTKPGVHQIVARITGSGWSSIQKRQVNVQDSATASISVTLDTGDTNPAPVLPTVTLSEPGPDTSFVEPSGVVAVTVAGTTTSGPGTTVTGVTVVDQTTGTSATVAPDGAGQWSTEILLDGVGRHSISITATDGLKRQSAPVTVMARILATQPFRRLKNRLMLVETLNLSSFLGSFGAGRVIKTFSLLPGEETTISLKSWTKSAESRKTGSSIVDSDATEAADSFEDSLSAEQTSKEVQSEAFAYKVGATASATWGWGSASINAEVSGSANSAREEAVKNVSAATRKHSMKASSNRNVTVNTEYTASQETGTEESTARTISNINASRTLNFVFRQMNQEHITLIHLTNVRIALYTEDLALDAEHKPAHVTDPVTGEQVLDIRRNYQEVPLPQLQTLLDTAISPVWHAKVRDAITFALSGIPDYQDELRQVFEWVTPTKDGQPVDGATYVRFPRNLSTDFTDPVSHQVISVPGIVLAYDHIVMRTEGVMVDSVLGQGQGLDDYSRNLQDVAVAERQVAVAERQAQVEREKLARKLVTDRDKAGAEIFAQVFPPPPLAPTSTTTTQRPAGKP</sequence>
<dbReference type="EMBL" id="FMYF01000016">
    <property type="protein sequence ID" value="SDC05007.1"/>
    <property type="molecule type" value="Genomic_DNA"/>
</dbReference>
<dbReference type="AlphaFoldDB" id="A0A1G6IEM6"/>
<reference evidence="2 3" key="1">
    <citation type="submission" date="2016-06" db="EMBL/GenBank/DDBJ databases">
        <authorList>
            <person name="Olsen C.W."/>
            <person name="Carey S."/>
            <person name="Hinshaw L."/>
            <person name="Karasin A.I."/>
        </authorList>
    </citation>
    <scope>NUCLEOTIDE SEQUENCE [LARGE SCALE GENOMIC DNA]</scope>
    <source>
        <strain evidence="2 3">LZ-22</strain>
    </source>
</reference>
<dbReference type="OrthoDB" id="8477333at2"/>
<keyword evidence="3" id="KW-1185">Reference proteome</keyword>
<dbReference type="RefSeq" id="WP_092613743.1">
    <property type="nucleotide sequence ID" value="NZ_FMYF01000016.1"/>
</dbReference>
<name>A0A1G6IEM6_9ACTN</name>
<proteinExistence type="predicted"/>
<evidence type="ECO:0000313" key="3">
    <source>
        <dbReference type="Proteomes" id="UP000199086"/>
    </source>
</evidence>
<gene>
    <name evidence="2" type="ORF">GA0111570_11610</name>
</gene>
<organism evidence="2 3">
    <name type="scientific">Raineyella antarctica</name>
    <dbReference type="NCBI Taxonomy" id="1577474"/>
    <lineage>
        <taxon>Bacteria</taxon>
        <taxon>Bacillati</taxon>
        <taxon>Actinomycetota</taxon>
        <taxon>Actinomycetes</taxon>
        <taxon>Propionibacteriales</taxon>
        <taxon>Propionibacteriaceae</taxon>
        <taxon>Raineyella</taxon>
    </lineage>
</organism>
<protein>
    <recommendedName>
        <fullName evidence="4">Ig-like domain (Group 3)</fullName>
    </recommendedName>
</protein>
<dbReference type="STRING" id="1577474.GA0111570_11610"/>
<accession>A0A1G6IEM6</accession>
<dbReference type="Proteomes" id="UP000199086">
    <property type="component" value="Unassembled WGS sequence"/>
</dbReference>
<feature type="region of interest" description="Disordered" evidence="1">
    <location>
        <begin position="772"/>
        <end position="796"/>
    </location>
</feature>
<evidence type="ECO:0008006" key="4">
    <source>
        <dbReference type="Google" id="ProtNLM"/>
    </source>
</evidence>
<evidence type="ECO:0000313" key="2">
    <source>
        <dbReference type="EMBL" id="SDC05007.1"/>
    </source>
</evidence>
<evidence type="ECO:0000256" key="1">
    <source>
        <dbReference type="SAM" id="MobiDB-lite"/>
    </source>
</evidence>